<feature type="region of interest" description="Disordered" evidence="1">
    <location>
        <begin position="592"/>
        <end position="704"/>
    </location>
</feature>
<feature type="compositionally biased region" description="Low complexity" evidence="1">
    <location>
        <begin position="402"/>
        <end position="411"/>
    </location>
</feature>
<feature type="compositionally biased region" description="Polar residues" evidence="1">
    <location>
        <begin position="895"/>
        <end position="909"/>
    </location>
</feature>
<feature type="region of interest" description="Disordered" evidence="1">
    <location>
        <begin position="294"/>
        <end position="318"/>
    </location>
</feature>
<feature type="compositionally biased region" description="Basic and acidic residues" evidence="1">
    <location>
        <begin position="663"/>
        <end position="687"/>
    </location>
</feature>
<evidence type="ECO:0000313" key="2">
    <source>
        <dbReference type="EMBL" id="KAJ4497761.1"/>
    </source>
</evidence>
<feature type="region of interest" description="Disordered" evidence="1">
    <location>
        <begin position="1"/>
        <end position="109"/>
    </location>
</feature>
<feature type="compositionally biased region" description="Polar residues" evidence="1">
    <location>
        <begin position="592"/>
        <end position="602"/>
    </location>
</feature>
<feature type="region of interest" description="Disordered" evidence="1">
    <location>
        <begin position="535"/>
        <end position="568"/>
    </location>
</feature>
<feature type="compositionally biased region" description="Basic residues" evidence="1">
    <location>
        <begin position="637"/>
        <end position="647"/>
    </location>
</feature>
<reference evidence="2" key="1">
    <citation type="submission" date="2022-08" db="EMBL/GenBank/DDBJ databases">
        <title>A Global Phylogenomic Analysis of the Shiitake Genus Lentinula.</title>
        <authorList>
            <consortium name="DOE Joint Genome Institute"/>
            <person name="Sierra-Patev S."/>
            <person name="Min B."/>
            <person name="Naranjo-Ortiz M."/>
            <person name="Looney B."/>
            <person name="Konkel Z."/>
            <person name="Slot J.C."/>
            <person name="Sakamoto Y."/>
            <person name="Steenwyk J.L."/>
            <person name="Rokas A."/>
            <person name="Carro J."/>
            <person name="Camarero S."/>
            <person name="Ferreira P."/>
            <person name="Molpeceres G."/>
            <person name="Ruiz-Duenas F.J."/>
            <person name="Serrano A."/>
            <person name="Henrissat B."/>
            <person name="Drula E."/>
            <person name="Hughes K.W."/>
            <person name="Mata J.L."/>
            <person name="Ishikawa N.K."/>
            <person name="Vargas-Isla R."/>
            <person name="Ushijima S."/>
            <person name="Smith C.A."/>
            <person name="Ahrendt S."/>
            <person name="Andreopoulos W."/>
            <person name="He G."/>
            <person name="Labutti K."/>
            <person name="Lipzen A."/>
            <person name="Ng V."/>
            <person name="Riley R."/>
            <person name="Sandor L."/>
            <person name="Barry K."/>
            <person name="Martinez A.T."/>
            <person name="Xiao Y."/>
            <person name="Gibbons J.G."/>
            <person name="Terashima K."/>
            <person name="Grigoriev I.V."/>
            <person name="Hibbett D.S."/>
        </authorList>
    </citation>
    <scope>NUCLEOTIDE SEQUENCE</scope>
    <source>
        <strain evidence="2">RHP3577 ss4</strain>
    </source>
</reference>
<evidence type="ECO:0000256" key="1">
    <source>
        <dbReference type="SAM" id="MobiDB-lite"/>
    </source>
</evidence>
<feature type="region of interest" description="Disordered" evidence="1">
    <location>
        <begin position="849"/>
        <end position="979"/>
    </location>
</feature>
<gene>
    <name evidence="2" type="ORF">C8R41DRAFT_917146</name>
</gene>
<protein>
    <submittedName>
        <fullName evidence="2">Uncharacterized protein</fullName>
    </submittedName>
</protein>
<name>A0ABQ8VNA8_9AGAR</name>
<comment type="caution">
    <text evidence="2">The sequence shown here is derived from an EMBL/GenBank/DDBJ whole genome shotgun (WGS) entry which is preliminary data.</text>
</comment>
<evidence type="ECO:0000313" key="3">
    <source>
        <dbReference type="Proteomes" id="UP001150217"/>
    </source>
</evidence>
<feature type="compositionally biased region" description="Low complexity" evidence="1">
    <location>
        <begin position="45"/>
        <end position="57"/>
    </location>
</feature>
<feature type="compositionally biased region" description="Polar residues" evidence="1">
    <location>
        <begin position="773"/>
        <end position="787"/>
    </location>
</feature>
<feature type="compositionally biased region" description="Basic and acidic residues" evidence="1">
    <location>
        <begin position="695"/>
        <end position="704"/>
    </location>
</feature>
<dbReference type="Proteomes" id="UP001150217">
    <property type="component" value="Unassembled WGS sequence"/>
</dbReference>
<dbReference type="EMBL" id="JANVFT010000019">
    <property type="protein sequence ID" value="KAJ4497761.1"/>
    <property type="molecule type" value="Genomic_DNA"/>
</dbReference>
<feature type="compositionally biased region" description="Low complexity" evidence="1">
    <location>
        <begin position="616"/>
        <end position="629"/>
    </location>
</feature>
<feature type="compositionally biased region" description="Low complexity" evidence="1">
    <location>
        <begin position="1"/>
        <end position="14"/>
    </location>
</feature>
<keyword evidence="3" id="KW-1185">Reference proteome</keyword>
<feature type="region of interest" description="Disordered" evidence="1">
    <location>
        <begin position="773"/>
        <end position="814"/>
    </location>
</feature>
<feature type="region of interest" description="Disordered" evidence="1">
    <location>
        <begin position="1049"/>
        <end position="1078"/>
    </location>
</feature>
<feature type="region of interest" description="Disordered" evidence="1">
    <location>
        <begin position="402"/>
        <end position="424"/>
    </location>
</feature>
<organism evidence="2 3">
    <name type="scientific">Lentinula lateritia</name>
    <dbReference type="NCBI Taxonomy" id="40482"/>
    <lineage>
        <taxon>Eukaryota</taxon>
        <taxon>Fungi</taxon>
        <taxon>Dikarya</taxon>
        <taxon>Basidiomycota</taxon>
        <taxon>Agaricomycotina</taxon>
        <taxon>Agaricomycetes</taxon>
        <taxon>Agaricomycetidae</taxon>
        <taxon>Agaricales</taxon>
        <taxon>Marasmiineae</taxon>
        <taxon>Omphalotaceae</taxon>
        <taxon>Lentinula</taxon>
    </lineage>
</organism>
<feature type="compositionally biased region" description="Acidic residues" evidence="1">
    <location>
        <begin position="929"/>
        <end position="961"/>
    </location>
</feature>
<accession>A0ABQ8VNA8</accession>
<feature type="compositionally biased region" description="Basic and acidic residues" evidence="1">
    <location>
        <begin position="31"/>
        <end position="44"/>
    </location>
</feature>
<feature type="compositionally biased region" description="Polar residues" evidence="1">
    <location>
        <begin position="535"/>
        <end position="546"/>
    </location>
</feature>
<proteinExistence type="predicted"/>
<sequence length="1168" mass="129253">MFPASSSSTLNNRKSSQHMLYDTHNGLKSRRYSDTEEFHPHEISHLSPLPSSPMLSPAIYPHGPQQHSRSPHYVHSSTYPSPNPGYSRRSSYTQRPSSPSTASSSPPPVTSPLIAFTRLNDDHHYAYASRVQIVGRDTNESDLVRDGQYDEDVRYFSQNDENDLRPKLPSFRSLFGKSKRYDSLAQRPEEEDLRIRTYSSPISSPSFEATLPPLKISSVIRPKPDVTSSYTLQPIIRTSIPSTPQHIKGYTETDVNQLQDNCTRNRTLSRTNAAFGHVLLDLESTIPIHTISSHISHQTPTRRKNLFSDTDTPSTSKDTEIIFFSPSKVSPFPRRTYFQESSERERCTPEPVNVRYRLNQLVEIADMANPDFSEAKVDVLQQSPDQTEEALYIDSATSPLSSPSAYLSSLPPSSPPTSEAQLSPLMHGNDLSVTTATPLTDVMNLTAEPRVDVDCLGLQGIESHKSLNPVSDEVSQLEDNSFPTSAHTQDPIVTNFVVEAVDDDDHPFSPAGAIDLELNKLAATLDTEDLAPELNQNTESQNSPSQVIDDCGPYKSSSNKDEPPSASIFSESKLLPTSADSVQVLSVASHPSTSTSALQASPKQLPAKSKNKTKMKSTSSAPSISSSAPRVTVTVVKRMRPVPKTHHIVNEASVKKGTSMSIKGKEKGSSKTKPLDSHSSSSKRDRTSQTASKGKVLDDPPRKKLKLVTEEYQIHTASKSLPSSLAEAICTSFDTSNISITESLSIVPAKRKASHEIPSPEISNFSAHSTISSKYSPALPSHSSNPQKRLRTVPVELPVPSKDKSSSPTDNNTWVDENWVDVVATAYGSPHPSPQILRRKAVATTMPEIGSIEDEDDNERQSLKAKSLRSPHKRIVIESESEEDDDEVEKRLPVRQSSRQVVDSDSASEQDVKLGRPSKSQTSHLALSDDSESSESELTDYDESEAVDEEAGEEDEEDEEEVPTKEKNALGSKHQKPKFSLSSLSPFDLELVGIIVETMSLSRSSSHLALSLYKTMRETRNSVFAQLMKANWAHLDVVTKELRSKGLCGHVSGNQDDLPRRGRPKRNTSMNEEGGTSGMSETDIMWVSEFERVMTESADRYGMFGMVESSFRNESRNLPLPFSSRFFYVPDCDPDVERAQLIRLTMPGSGKRSETKKYKQYYWKPVGK</sequence>